<reference evidence="7 8" key="1">
    <citation type="submission" date="2014-09" db="EMBL/GenBank/DDBJ databases">
        <title>Isolation and characterization of Aurantimonas altamirensis ON-56566 from clinical sample following a dog bite.</title>
        <authorList>
            <person name="Eshaghi A."/>
            <person name="Li A."/>
            <person name="Shahinas D."/>
            <person name="Bahn P."/>
            <person name="Kus J.V."/>
            <person name="Patel S.N."/>
        </authorList>
    </citation>
    <scope>NUCLEOTIDE SEQUENCE [LARGE SCALE GENOMIC DNA]</scope>
    <source>
        <strain evidence="7 8">ON-56566</strain>
    </source>
</reference>
<dbReference type="PROSITE" id="PS50893">
    <property type="entry name" value="ABC_TRANSPORTER_2"/>
    <property type="match status" value="1"/>
</dbReference>
<evidence type="ECO:0000256" key="2">
    <source>
        <dbReference type="ARBA" id="ARBA00022448"/>
    </source>
</evidence>
<gene>
    <name evidence="7" type="ORF">LA66_02355</name>
</gene>
<dbReference type="SMART" id="SM00382">
    <property type="entry name" value="AAA"/>
    <property type="match status" value="1"/>
</dbReference>
<organism evidence="7 8">
    <name type="scientific">Aureimonas altamirensis</name>
    <dbReference type="NCBI Taxonomy" id="370622"/>
    <lineage>
        <taxon>Bacteria</taxon>
        <taxon>Pseudomonadati</taxon>
        <taxon>Pseudomonadota</taxon>
        <taxon>Alphaproteobacteria</taxon>
        <taxon>Hyphomicrobiales</taxon>
        <taxon>Aurantimonadaceae</taxon>
        <taxon>Aureimonas</taxon>
    </lineage>
</organism>
<protein>
    <submittedName>
        <fullName evidence="7">ABC transporter ATP-binding protein</fullName>
    </submittedName>
</protein>
<keyword evidence="3" id="KW-0536">Nodulation</keyword>
<dbReference type="InterPro" id="IPR017871">
    <property type="entry name" value="ABC_transporter-like_CS"/>
</dbReference>
<dbReference type="NCBIfam" id="TIGR03864">
    <property type="entry name" value="PQQ_ABC_ATP"/>
    <property type="match status" value="1"/>
</dbReference>
<dbReference type="SUPFAM" id="SSF52540">
    <property type="entry name" value="P-loop containing nucleoside triphosphate hydrolases"/>
    <property type="match status" value="1"/>
</dbReference>
<evidence type="ECO:0000256" key="1">
    <source>
        <dbReference type="ARBA" id="ARBA00005417"/>
    </source>
</evidence>
<keyword evidence="4" id="KW-0547">Nucleotide-binding</keyword>
<dbReference type="InterPro" id="IPR050763">
    <property type="entry name" value="ABC_transporter_ATP-binding"/>
</dbReference>
<comment type="similarity">
    <text evidence="1">Belongs to the ABC transporter superfamily.</text>
</comment>
<evidence type="ECO:0000256" key="5">
    <source>
        <dbReference type="ARBA" id="ARBA00022840"/>
    </source>
</evidence>
<dbReference type="PANTHER" id="PTHR42711">
    <property type="entry name" value="ABC TRANSPORTER ATP-BINDING PROTEIN"/>
    <property type="match status" value="1"/>
</dbReference>
<evidence type="ECO:0000313" key="8">
    <source>
        <dbReference type="Proteomes" id="UP000030826"/>
    </source>
</evidence>
<dbReference type="GO" id="GO:0005524">
    <property type="term" value="F:ATP binding"/>
    <property type="evidence" value="ECO:0007669"/>
    <property type="project" value="UniProtKB-KW"/>
</dbReference>
<dbReference type="Gene3D" id="3.40.50.300">
    <property type="entry name" value="P-loop containing nucleotide triphosphate hydrolases"/>
    <property type="match status" value="1"/>
</dbReference>
<dbReference type="EMBL" id="JRFJ01000001">
    <property type="protein sequence ID" value="KHJ55519.1"/>
    <property type="molecule type" value="Genomic_DNA"/>
</dbReference>
<dbReference type="InterPro" id="IPR027417">
    <property type="entry name" value="P-loop_NTPase"/>
</dbReference>
<sequence>MPPSATATRPQALEVDGVGHAYGRRRALDEVSFVVPQGSFTALIGPNGAGKSTLFSLVTRLFNAREGTIRILGHDLSRHPGHALRHLGVVFQGRTLDLDLSIGQNLAYHAALHGISGREARARAREILDGSELLDRLRDKGRALSGGQLRRVEIVRAFMHRPRLILLDEPTVGLDIASRAEIIRTVRRLVREEGVSVLWATHLIDEIEDGDRVVVLHRGQVLAEGGCRDVIEAEGAGSIGEAFARLTALAPVQTARAP</sequence>
<keyword evidence="2" id="KW-0813">Transport</keyword>
<dbReference type="Pfam" id="PF00005">
    <property type="entry name" value="ABC_tran"/>
    <property type="match status" value="1"/>
</dbReference>
<evidence type="ECO:0000259" key="6">
    <source>
        <dbReference type="PROSITE" id="PS50893"/>
    </source>
</evidence>
<evidence type="ECO:0000313" key="7">
    <source>
        <dbReference type="EMBL" id="KHJ55519.1"/>
    </source>
</evidence>
<dbReference type="AlphaFoldDB" id="A0A0B1Q561"/>
<accession>A0A0B1Q561</accession>
<name>A0A0B1Q561_9HYPH</name>
<dbReference type="PANTHER" id="PTHR42711:SF5">
    <property type="entry name" value="ABC TRANSPORTER ATP-BINDING PROTEIN NATA"/>
    <property type="match status" value="1"/>
</dbReference>
<dbReference type="GO" id="GO:0016887">
    <property type="term" value="F:ATP hydrolysis activity"/>
    <property type="evidence" value="ECO:0007669"/>
    <property type="project" value="InterPro"/>
</dbReference>
<feature type="domain" description="ABC transporter" evidence="6">
    <location>
        <begin position="13"/>
        <end position="243"/>
    </location>
</feature>
<comment type="caution">
    <text evidence="7">The sequence shown here is derived from an EMBL/GenBank/DDBJ whole genome shotgun (WGS) entry which is preliminary data.</text>
</comment>
<dbReference type="Proteomes" id="UP000030826">
    <property type="component" value="Unassembled WGS sequence"/>
</dbReference>
<dbReference type="STRING" id="370622.LA66_02355"/>
<proteinExistence type="inferred from homology"/>
<evidence type="ECO:0000256" key="3">
    <source>
        <dbReference type="ARBA" id="ARBA00022458"/>
    </source>
</evidence>
<dbReference type="PROSITE" id="PS00211">
    <property type="entry name" value="ABC_TRANSPORTER_1"/>
    <property type="match status" value="1"/>
</dbReference>
<dbReference type="InterPro" id="IPR003439">
    <property type="entry name" value="ABC_transporter-like_ATP-bd"/>
</dbReference>
<evidence type="ECO:0000256" key="4">
    <source>
        <dbReference type="ARBA" id="ARBA00022741"/>
    </source>
</evidence>
<keyword evidence="5 7" id="KW-0067">ATP-binding</keyword>
<dbReference type="InterPro" id="IPR003593">
    <property type="entry name" value="AAA+_ATPase"/>
</dbReference>
<dbReference type="InterPro" id="IPR022467">
    <property type="entry name" value="ABC_transprt_ATP-bd_su_PQQ"/>
</dbReference>